<dbReference type="SUPFAM" id="SSF141868">
    <property type="entry name" value="EAL domain-like"/>
    <property type="match status" value="1"/>
</dbReference>
<dbReference type="PROSITE" id="PS51833">
    <property type="entry name" value="HDOD"/>
    <property type="match status" value="1"/>
</dbReference>
<name>A0ABS9X2B1_9GAMM</name>
<dbReference type="EMBL" id="JAKKSL010000002">
    <property type="protein sequence ID" value="MCI2284205.1"/>
    <property type="molecule type" value="Genomic_DNA"/>
</dbReference>
<accession>A0ABS9X2B1</accession>
<dbReference type="Pfam" id="PF08668">
    <property type="entry name" value="HDOD"/>
    <property type="match status" value="1"/>
</dbReference>
<dbReference type="PIRSF" id="PIRSF003180">
    <property type="entry name" value="DiGMPpdiest_YuxH"/>
    <property type="match status" value="1"/>
</dbReference>
<proteinExistence type="predicted"/>
<dbReference type="Gene3D" id="3.20.20.450">
    <property type="entry name" value="EAL domain"/>
    <property type="match status" value="1"/>
</dbReference>
<dbReference type="PANTHER" id="PTHR33525:SF4">
    <property type="entry name" value="CYCLIC DI-GMP PHOSPHODIESTERASE CDGJ"/>
    <property type="match status" value="1"/>
</dbReference>
<dbReference type="InterPro" id="IPR035919">
    <property type="entry name" value="EAL_sf"/>
</dbReference>
<comment type="caution">
    <text evidence="2">The sequence shown here is derived from an EMBL/GenBank/DDBJ whole genome shotgun (WGS) entry which is preliminary data.</text>
</comment>
<keyword evidence="3" id="KW-1185">Reference proteome</keyword>
<dbReference type="Gene3D" id="1.10.3210.10">
    <property type="entry name" value="Hypothetical protein af1432"/>
    <property type="match status" value="1"/>
</dbReference>
<sequence length="411" mass="46526">MKHTYIARQAILNEKSETIGYELLFRDSSDNKFPDIEQDVASSKLIIQNHIHGDIKTISMGKLAFINFTENCLIHKFPLMFDKDSIVIELVGADKPTKKLLKIIKFYHENGYMVALTEYDLAPHWDVLFPYIDIVKVDIEKINTKRIIHAVERMRPFNIAIAAEKVETRNQQQTLAEVGFDYFQGYFYHEPEIIEGQALSPIKTQMLSLLSETFNYPLNFEAVAEIISHDVNLTVGLLKMVNNVSTGSRVEITSLKQAAAYLGEDKLRQFVSILALSNLTSETTDEVCKQALITGKMMLALSNHVAFKEVNDLAFITGLLSAIEVMLSMPMAEIVKTMPLAKPIETALVKHDGLLGQLLDLTTNYILGYEKLKSNKNLIESLKQYSLDKKLVQEEFLKAIEWCNSLNIEAA</sequence>
<gene>
    <name evidence="2" type="ORF">L3081_13465</name>
</gene>
<organism evidence="2 3">
    <name type="scientific">Colwellia maritima</name>
    <dbReference type="NCBI Taxonomy" id="2912588"/>
    <lineage>
        <taxon>Bacteria</taxon>
        <taxon>Pseudomonadati</taxon>
        <taxon>Pseudomonadota</taxon>
        <taxon>Gammaproteobacteria</taxon>
        <taxon>Alteromonadales</taxon>
        <taxon>Colwelliaceae</taxon>
        <taxon>Colwellia</taxon>
    </lineage>
</organism>
<dbReference type="SUPFAM" id="SSF109604">
    <property type="entry name" value="HD-domain/PDEase-like"/>
    <property type="match status" value="1"/>
</dbReference>
<dbReference type="InterPro" id="IPR013976">
    <property type="entry name" value="HDOD"/>
</dbReference>
<dbReference type="PANTHER" id="PTHR33525">
    <property type="match status" value="1"/>
</dbReference>
<evidence type="ECO:0000259" key="1">
    <source>
        <dbReference type="PROSITE" id="PS51833"/>
    </source>
</evidence>
<reference evidence="2" key="1">
    <citation type="submission" date="2022-01" db="EMBL/GenBank/DDBJ databases">
        <title>Colwellia maritima, isolated from seawater.</title>
        <authorList>
            <person name="Kristyanto S."/>
            <person name="Jung J."/>
            <person name="Jeon C.O."/>
        </authorList>
    </citation>
    <scope>NUCLEOTIDE SEQUENCE</scope>
    <source>
        <strain evidence="2">MSW7</strain>
    </source>
</reference>
<dbReference type="InterPro" id="IPR052340">
    <property type="entry name" value="RNase_Y/CdgJ"/>
</dbReference>
<dbReference type="Proteomes" id="UP001139646">
    <property type="component" value="Unassembled WGS sequence"/>
</dbReference>
<dbReference type="InterPro" id="IPR014408">
    <property type="entry name" value="dGMP_Pdiesterase_EAL/HD-GYP"/>
</dbReference>
<evidence type="ECO:0000313" key="3">
    <source>
        <dbReference type="Proteomes" id="UP001139646"/>
    </source>
</evidence>
<evidence type="ECO:0000313" key="2">
    <source>
        <dbReference type="EMBL" id="MCI2284205.1"/>
    </source>
</evidence>
<feature type="domain" description="HDOD" evidence="1">
    <location>
        <begin position="199"/>
        <end position="388"/>
    </location>
</feature>
<dbReference type="RefSeq" id="WP_242286656.1">
    <property type="nucleotide sequence ID" value="NZ_JAKKSL010000002.1"/>
</dbReference>
<protein>
    <submittedName>
        <fullName evidence="2">HDOD domain-containing protein</fullName>
    </submittedName>
</protein>